<gene>
    <name evidence="1" type="ORF">A7A09_008915</name>
</gene>
<reference evidence="1" key="1">
    <citation type="submission" date="2018-05" db="EMBL/GenBank/DDBJ databases">
        <title>Reclassification of Methylarcula marina and Methylarcula terricola as Paracoccus methylarcula sp.nov., comb.nov. and Paracoccus terricola comb.nov.</title>
        <authorList>
            <person name="Shmareva M.N."/>
            <person name="Doronina N.V."/>
            <person name="Vasilenko O.V."/>
            <person name="Tarlachkov S.V."/>
            <person name="Trotsenko Y.A."/>
        </authorList>
    </citation>
    <scope>NUCLEOTIDE SEQUENCE [LARGE SCALE GENOMIC DNA]</scope>
    <source>
        <strain evidence="1">VKM B-2159</strain>
    </source>
</reference>
<evidence type="ECO:0000313" key="2">
    <source>
        <dbReference type="Proteomes" id="UP000238137"/>
    </source>
</evidence>
<dbReference type="OrthoDB" id="7667008at2"/>
<keyword evidence="2" id="KW-1185">Reference proteome</keyword>
<protein>
    <submittedName>
        <fullName evidence="1">Uncharacterized protein</fullName>
    </submittedName>
</protein>
<comment type="caution">
    <text evidence="1">The sequence shown here is derived from an EMBL/GenBank/DDBJ whole genome shotgun (WGS) entry which is preliminary data.</text>
</comment>
<accession>A0A422QYX8</accession>
<sequence>MSAGRETAIVYRDRRGIGAEADIAKRAEAEANRLQAIKNAAAIPESWDCGPDIAPAPARGGIAREENIELLPVGAEQWMRAHRGYGGRKAIRGADVFDAMIAAALRTKRDIPLQPGQIAMGRHYRDLDEWLSADGTRLSRLESSFGSGGNGNWMDRRLQLSNELSGIRRRIGTAPALQVRRIRPSQRGADQRGLFTSRDLVDMVCLQDCSIKQVLDHFGWQTNGRNSKAALEALRATLDRMIGYRDEKSP</sequence>
<dbReference type="EMBL" id="PXNQ02000004">
    <property type="protein sequence ID" value="RNF35110.1"/>
    <property type="molecule type" value="Genomic_DNA"/>
</dbReference>
<proteinExistence type="predicted"/>
<dbReference type="Proteomes" id="UP000238137">
    <property type="component" value="Unassembled WGS sequence"/>
</dbReference>
<evidence type="ECO:0000313" key="1">
    <source>
        <dbReference type="EMBL" id="RNF35110.1"/>
    </source>
</evidence>
<organism evidence="1 2">
    <name type="scientific">Paracoccus methylarcula</name>
    <dbReference type="NCBI Taxonomy" id="72022"/>
    <lineage>
        <taxon>Bacteria</taxon>
        <taxon>Pseudomonadati</taxon>
        <taxon>Pseudomonadota</taxon>
        <taxon>Alphaproteobacteria</taxon>
        <taxon>Rhodobacterales</taxon>
        <taxon>Paracoccaceae</taxon>
        <taxon>Paracoccus</taxon>
    </lineage>
</organism>
<name>A0A422QYX8_9RHOB</name>
<dbReference type="AlphaFoldDB" id="A0A422QYX8"/>